<comment type="caution">
    <text evidence="17">The sequence shown here is derived from an EMBL/GenBank/DDBJ whole genome shotgun (WGS) entry which is preliminary data.</text>
</comment>
<evidence type="ECO:0000256" key="11">
    <source>
        <dbReference type="ARBA" id="ARBA00025936"/>
    </source>
</evidence>
<comment type="subunit">
    <text evidence="11">The basal body constitutes a major portion of the flagellar organelle and consists of four rings (L,P,S, and M) mounted on a central rod. The M ring is integral to the inner membrane of the cell and may be connected to the flagellar rod via the S ring. The S (supramembrane ring) lies just distal to the M ring. The L and P rings lie in the outer membrane and the periplasmic space, respectively.</text>
</comment>
<dbReference type="InterPro" id="IPR013556">
    <property type="entry name" value="Flag_M-ring_C"/>
</dbReference>
<feature type="transmembrane region" description="Helical" evidence="14">
    <location>
        <begin position="461"/>
        <end position="483"/>
    </location>
</feature>
<evidence type="ECO:0000256" key="4">
    <source>
        <dbReference type="ARBA" id="ARBA00007971"/>
    </source>
</evidence>
<evidence type="ECO:0000256" key="3">
    <source>
        <dbReference type="ARBA" id="ARBA00004651"/>
    </source>
</evidence>
<keyword evidence="8 14" id="KW-1133">Transmembrane helix</keyword>
<keyword evidence="9 14" id="KW-0472">Membrane</keyword>
<proteinExistence type="inferred from homology"/>
<feature type="transmembrane region" description="Helical" evidence="14">
    <location>
        <begin position="47"/>
        <end position="67"/>
    </location>
</feature>
<evidence type="ECO:0000256" key="13">
    <source>
        <dbReference type="SAM" id="MobiDB-lite"/>
    </source>
</evidence>
<keyword evidence="10 12" id="KW-0975">Bacterial flagellum</keyword>
<evidence type="ECO:0000256" key="9">
    <source>
        <dbReference type="ARBA" id="ARBA00023136"/>
    </source>
</evidence>
<dbReference type="Pfam" id="PF01514">
    <property type="entry name" value="YscJ_FliF"/>
    <property type="match status" value="1"/>
</dbReference>
<dbReference type="EMBL" id="SHLY01000009">
    <property type="protein sequence ID" value="TAA40316.1"/>
    <property type="molecule type" value="Genomic_DNA"/>
</dbReference>
<evidence type="ECO:0000256" key="10">
    <source>
        <dbReference type="ARBA" id="ARBA00023143"/>
    </source>
</evidence>
<dbReference type="PANTHER" id="PTHR30046">
    <property type="entry name" value="FLAGELLAR M-RING PROTEIN"/>
    <property type="match status" value="1"/>
</dbReference>
<feature type="domain" description="Flagellar M-ring N-terminal" evidence="15">
    <location>
        <begin position="68"/>
        <end position="240"/>
    </location>
</feature>
<evidence type="ECO:0000256" key="1">
    <source>
        <dbReference type="ARBA" id="ARBA00003820"/>
    </source>
</evidence>
<evidence type="ECO:0000313" key="18">
    <source>
        <dbReference type="Proteomes" id="UP000292544"/>
    </source>
</evidence>
<evidence type="ECO:0000256" key="8">
    <source>
        <dbReference type="ARBA" id="ARBA00022989"/>
    </source>
</evidence>
<evidence type="ECO:0000256" key="7">
    <source>
        <dbReference type="ARBA" id="ARBA00022692"/>
    </source>
</evidence>
<dbReference type="InterPro" id="IPR000067">
    <property type="entry name" value="FlgMring_FliF"/>
</dbReference>
<protein>
    <recommendedName>
        <fullName evidence="5 12">Flagellar M-ring protein</fullName>
    </recommendedName>
</protein>
<keyword evidence="17" id="KW-0282">Flagellum</keyword>
<feature type="compositionally biased region" description="Polar residues" evidence="13">
    <location>
        <begin position="233"/>
        <end position="249"/>
    </location>
</feature>
<feature type="region of interest" description="Disordered" evidence="13">
    <location>
        <begin position="233"/>
        <end position="255"/>
    </location>
</feature>
<reference evidence="18" key="1">
    <citation type="submission" date="2019-02" db="EMBL/GenBank/DDBJ databases">
        <title>Draft genome sequence of Muricauda sp. 176CP4-71.</title>
        <authorList>
            <person name="Park J.-S."/>
        </authorList>
    </citation>
    <scope>NUCLEOTIDE SEQUENCE [LARGE SCALE GENOMIC DNA]</scope>
    <source>
        <strain evidence="18">176GS2-150</strain>
    </source>
</reference>
<keyword evidence="17" id="KW-0969">Cilium</keyword>
<keyword evidence="18" id="KW-1185">Reference proteome</keyword>
<comment type="function">
    <text evidence="1 12">The M ring may be actively involved in energy transduction.</text>
</comment>
<organism evidence="17 18">
    <name type="scientific">Corallincola spongiicola</name>
    <dbReference type="NCBI Taxonomy" id="2520508"/>
    <lineage>
        <taxon>Bacteria</taxon>
        <taxon>Pseudomonadati</taxon>
        <taxon>Pseudomonadota</taxon>
        <taxon>Gammaproteobacteria</taxon>
        <taxon>Alteromonadales</taxon>
        <taxon>Psychromonadaceae</taxon>
        <taxon>Corallincola</taxon>
    </lineage>
</organism>
<evidence type="ECO:0000259" key="15">
    <source>
        <dbReference type="Pfam" id="PF01514"/>
    </source>
</evidence>
<evidence type="ECO:0000256" key="6">
    <source>
        <dbReference type="ARBA" id="ARBA00022475"/>
    </source>
</evidence>
<keyword evidence="7 14" id="KW-0812">Transmembrane</keyword>
<evidence type="ECO:0000313" key="17">
    <source>
        <dbReference type="EMBL" id="TAA40316.1"/>
    </source>
</evidence>
<keyword evidence="17" id="KW-0966">Cell projection</keyword>
<dbReference type="PRINTS" id="PR01009">
    <property type="entry name" value="FLGMRINGFLIF"/>
</dbReference>
<dbReference type="InterPro" id="IPR045851">
    <property type="entry name" value="AMP-bd_C_sf"/>
</dbReference>
<evidence type="ECO:0000256" key="2">
    <source>
        <dbReference type="ARBA" id="ARBA00004117"/>
    </source>
</evidence>
<dbReference type="InterPro" id="IPR006182">
    <property type="entry name" value="FliF_N_dom"/>
</dbReference>
<dbReference type="PIRSF" id="PIRSF004862">
    <property type="entry name" value="FliF"/>
    <property type="match status" value="1"/>
</dbReference>
<evidence type="ECO:0000256" key="5">
    <source>
        <dbReference type="ARBA" id="ARBA00017949"/>
    </source>
</evidence>
<dbReference type="RefSeq" id="WP_130567890.1">
    <property type="nucleotide sequence ID" value="NZ_SHLY01000009.1"/>
</dbReference>
<comment type="subcellular location">
    <subcellularLocation>
        <location evidence="2 12">Bacterial flagellum basal body</location>
    </subcellularLocation>
    <subcellularLocation>
        <location evidence="3">Cell membrane</location>
        <topology evidence="3">Multi-pass membrane protein</topology>
    </subcellularLocation>
</comment>
<dbReference type="Gene3D" id="3.30.300.30">
    <property type="match status" value="1"/>
</dbReference>
<evidence type="ECO:0000256" key="14">
    <source>
        <dbReference type="SAM" id="Phobius"/>
    </source>
</evidence>
<keyword evidence="6" id="KW-1003">Cell membrane</keyword>
<evidence type="ECO:0000259" key="16">
    <source>
        <dbReference type="Pfam" id="PF08345"/>
    </source>
</evidence>
<dbReference type="Pfam" id="PF08345">
    <property type="entry name" value="YscJ_FliF_C"/>
    <property type="match status" value="1"/>
</dbReference>
<accession>A0ABY1WKV1</accession>
<sequence>MAEATQNTELMVPAAGGEMSKDAQVDSGEKKSSVLAHIGNVDVLRQITIILALAICLALAVFVLIWAQEPEMRPLPQMESDELLQTLDFFDQNKITYKLERDVLSIPAEEYQDIKLKLARAGLEATPENGTDILMQDMGFGVSQRLERERLKHSREQQIARTLEDLRNVKKARVLLAIPQQSVFARREKSPSATVVLTIGRGSALSREEIDSVVDIVSSAVNGMEPTRVTVTDQSGRLLNSGSQDASSARSRKEYDLERQREAEYMNKIDSILIPVVGLGNYTAQVDVSMDFTTVEQTQRRYNPDLPALRSEMTVEDNSVGGVLGGIPGALTNQPPVAAEIPEEAIGGGPAGGAAPGRSHREATRNYELDTTLSHTRQQVGVVRRVSVSVAVNYKSVANADGSGIDLVPRAQQELANLRRLLQGGVGFDVQRGDSLEVVTIPFVRSDDMVEIEVPIIEQPWFWKAMRLVMGIIIVLILVLMVVRPMIRKLTASDDGVADEDRSLLEGAVSRGIEGGLLAAENELDSEVNEELIGSIVGGKVQLPDLHKEEDVLKAVRALVANEPDLSVQVVKGWLEQEANKK</sequence>
<evidence type="ECO:0000256" key="12">
    <source>
        <dbReference type="PIRNR" id="PIRNR004862"/>
    </source>
</evidence>
<dbReference type="Proteomes" id="UP000292544">
    <property type="component" value="Unassembled WGS sequence"/>
</dbReference>
<gene>
    <name evidence="17" type="primary">fliF</name>
    <name evidence="17" type="ORF">EXY25_17830</name>
</gene>
<name>A0ABY1WKV1_9GAMM</name>
<feature type="domain" description="Flagellar M-ring C-terminal" evidence="16">
    <location>
        <begin position="273"/>
        <end position="443"/>
    </location>
</feature>
<dbReference type="InterPro" id="IPR043427">
    <property type="entry name" value="YscJ/FliF"/>
</dbReference>
<dbReference type="PANTHER" id="PTHR30046:SF0">
    <property type="entry name" value="FLAGELLAR M-RING PROTEIN"/>
    <property type="match status" value="1"/>
</dbReference>
<comment type="similarity">
    <text evidence="4 12">Belongs to the FliF family.</text>
</comment>
<dbReference type="NCBIfam" id="TIGR00206">
    <property type="entry name" value="fliF"/>
    <property type="match status" value="1"/>
</dbReference>